<reference evidence="10 11" key="1">
    <citation type="submission" date="2019-08" db="EMBL/GenBank/DDBJ databases">
        <title>A chromosome-level genome assembly, high-density linkage maps, and genome scans reveal the genomic architecture of hybrid incompatibilities underlying speciation via character displacement in darters (Percidae: Etheostominae).</title>
        <authorList>
            <person name="Moran R.L."/>
            <person name="Catchen J.M."/>
            <person name="Fuller R.C."/>
        </authorList>
    </citation>
    <scope>NUCLEOTIDE SEQUENCE [LARGE SCALE GENOMIC DNA]</scope>
    <source>
        <strain evidence="10">EspeVRDwgs_2016</strain>
        <tissue evidence="10">Muscle</tissue>
    </source>
</reference>
<keyword evidence="7" id="KW-0472">Membrane</keyword>
<keyword evidence="6" id="KW-1133">Transmembrane helix</keyword>
<protein>
    <recommendedName>
        <fullName evidence="9">Collectrin-like domain-containing protein</fullName>
    </recommendedName>
</protein>
<dbReference type="InterPro" id="IPR031588">
    <property type="entry name" value="Collectrin_dom"/>
</dbReference>
<comment type="caution">
    <text evidence="10">The sequence shown here is derived from an EMBL/GenBank/DDBJ whole genome shotgun (WGS) entry which is preliminary data.</text>
</comment>
<evidence type="ECO:0000256" key="1">
    <source>
        <dbReference type="ARBA" id="ARBA00004251"/>
    </source>
</evidence>
<keyword evidence="4" id="KW-0812">Transmembrane</keyword>
<feature type="domain" description="Collectrin-like" evidence="9">
    <location>
        <begin position="22"/>
        <end position="80"/>
    </location>
</feature>
<keyword evidence="11" id="KW-1185">Reference proteome</keyword>
<evidence type="ECO:0000313" key="10">
    <source>
        <dbReference type="EMBL" id="KAA8589685.1"/>
    </source>
</evidence>
<evidence type="ECO:0000259" key="9">
    <source>
        <dbReference type="PROSITE" id="PS52010"/>
    </source>
</evidence>
<keyword evidence="2" id="KW-1003">Cell membrane</keyword>
<dbReference type="GO" id="GO:0005886">
    <property type="term" value="C:plasma membrane"/>
    <property type="evidence" value="ECO:0007669"/>
    <property type="project" value="UniProtKB-SubCell"/>
</dbReference>
<dbReference type="EMBL" id="VOFY01000009">
    <property type="protein sequence ID" value="KAA8589685.1"/>
    <property type="molecule type" value="Genomic_DNA"/>
</dbReference>
<comment type="subcellular location">
    <subcellularLocation>
        <location evidence="1">Cell membrane</location>
        <topology evidence="1">Single-pass type I membrane protein</topology>
    </subcellularLocation>
</comment>
<dbReference type="PROSITE" id="PS52010">
    <property type="entry name" value="COLLECTRIN_LIKE"/>
    <property type="match status" value="1"/>
</dbReference>
<dbReference type="AlphaFoldDB" id="A0A5J5DAN0"/>
<evidence type="ECO:0000256" key="2">
    <source>
        <dbReference type="ARBA" id="ARBA00022475"/>
    </source>
</evidence>
<evidence type="ECO:0000256" key="8">
    <source>
        <dbReference type="ARBA" id="ARBA00023180"/>
    </source>
</evidence>
<evidence type="ECO:0000256" key="5">
    <source>
        <dbReference type="ARBA" id="ARBA00022729"/>
    </source>
</evidence>
<proteinExistence type="predicted"/>
<evidence type="ECO:0000256" key="3">
    <source>
        <dbReference type="ARBA" id="ARBA00022553"/>
    </source>
</evidence>
<evidence type="ECO:0000313" key="11">
    <source>
        <dbReference type="Proteomes" id="UP000327493"/>
    </source>
</evidence>
<keyword evidence="5" id="KW-0732">Signal</keyword>
<keyword evidence="3" id="KW-0597">Phosphoprotein</keyword>
<dbReference type="Proteomes" id="UP000327493">
    <property type="component" value="Chromosome 9"/>
</dbReference>
<sequence>MLEKILVPLFAICFGQLCNPDASDGYKSTQHQHRAGNEAYVWMKHEMFLFPSTLAFAMRINLRQRAKNPGTASQRLSADR</sequence>
<evidence type="ECO:0000256" key="7">
    <source>
        <dbReference type="ARBA" id="ARBA00023136"/>
    </source>
</evidence>
<keyword evidence="8" id="KW-0325">Glycoprotein</keyword>
<evidence type="ECO:0000256" key="6">
    <source>
        <dbReference type="ARBA" id="ARBA00022989"/>
    </source>
</evidence>
<gene>
    <name evidence="10" type="ORF">FQN60_013050</name>
</gene>
<accession>A0A5J5DAN0</accession>
<evidence type="ECO:0000256" key="4">
    <source>
        <dbReference type="ARBA" id="ARBA00022692"/>
    </source>
</evidence>
<organism evidence="10 11">
    <name type="scientific">Etheostoma spectabile</name>
    <name type="common">orangethroat darter</name>
    <dbReference type="NCBI Taxonomy" id="54343"/>
    <lineage>
        <taxon>Eukaryota</taxon>
        <taxon>Metazoa</taxon>
        <taxon>Chordata</taxon>
        <taxon>Craniata</taxon>
        <taxon>Vertebrata</taxon>
        <taxon>Euteleostomi</taxon>
        <taxon>Actinopterygii</taxon>
        <taxon>Neopterygii</taxon>
        <taxon>Teleostei</taxon>
        <taxon>Neoteleostei</taxon>
        <taxon>Acanthomorphata</taxon>
        <taxon>Eupercaria</taxon>
        <taxon>Perciformes</taxon>
        <taxon>Percoidei</taxon>
        <taxon>Percidae</taxon>
        <taxon>Etheostomatinae</taxon>
        <taxon>Etheostoma</taxon>
    </lineage>
</organism>
<name>A0A5J5DAN0_9PERO</name>